<dbReference type="OrthoDB" id="2694406at2"/>
<accession>A0A160F288</accession>
<dbReference type="GO" id="GO:0016020">
    <property type="term" value="C:membrane"/>
    <property type="evidence" value="ECO:0007669"/>
    <property type="project" value="UniProtKB-SubCell"/>
</dbReference>
<reference evidence="10 11" key="1">
    <citation type="journal article" date="2006" name="Syst. Appl. Microbiol.">
        <title>Anoxybacillus amylolyticus sp. nov., a thermophilic amylase producing bacterium isolated from Mount Rittmann (Antarctica).</title>
        <authorList>
            <person name="Poli A."/>
            <person name="Esposito E."/>
            <person name="Lama L."/>
            <person name="Orlando P."/>
            <person name="Nicolaus G."/>
            <person name="de Appolonia F."/>
            <person name="Gambacorta A."/>
            <person name="Nicolaus B."/>
        </authorList>
    </citation>
    <scope>NUCLEOTIDE SEQUENCE [LARGE SCALE GENOMIC DNA]</scope>
    <source>
        <strain evidence="10 11">DSM 15939</strain>
    </source>
</reference>
<keyword evidence="7" id="KW-0449">Lipoprotein</keyword>
<dbReference type="InterPro" id="IPR057336">
    <property type="entry name" value="GerAC_N"/>
</dbReference>
<dbReference type="Proteomes" id="UP000076865">
    <property type="component" value="Chromosome"/>
</dbReference>
<organism evidence="10 11">
    <name type="scientific">Anoxybacteroides amylolyticum</name>
    <dbReference type="NCBI Taxonomy" id="294699"/>
    <lineage>
        <taxon>Bacteria</taxon>
        <taxon>Bacillati</taxon>
        <taxon>Bacillota</taxon>
        <taxon>Bacilli</taxon>
        <taxon>Bacillales</taxon>
        <taxon>Anoxybacillaceae</taxon>
        <taxon>Anoxybacteroides</taxon>
    </lineage>
</organism>
<name>A0A160F288_9BACL</name>
<sequence>MKAVALLLCGVLFLSGCGMNTRLDSLTMILTLGLDATDDGKLLMYSSSPVFNKDAKEHTEVIDVDTSSLREGRYKVDLFASGKTVGGKIQNVVIGKHLAEKRALLPLLDVLYRDPKNSTTALLIVYDGPVKELMESKQKDKPRLAVAIRDLIATTALDKQTVKTNLLDFHRMLFEKGCTPFATEMGMKNRKMVVKGVALFNNKGKYVASISAKDSPFLQLLREEIKPAIPFTLRTAALTGKKENISVSMEHGKVRYQTKYRNGRFQFHVQINAEVIITEKIADVDISKKQKQLERIIANEIKTKTTTLLQTFQRHHVDPVGFGLYARAYEYSHWKNVENNWGKAFAAADISVSVKADVISYGIIN</sequence>
<dbReference type="PROSITE" id="PS51257">
    <property type="entry name" value="PROKAR_LIPOPROTEIN"/>
    <property type="match status" value="1"/>
</dbReference>
<dbReference type="InterPro" id="IPR008844">
    <property type="entry name" value="Spore_GerAC-like"/>
</dbReference>
<dbReference type="AlphaFoldDB" id="A0A160F288"/>
<evidence type="ECO:0000256" key="3">
    <source>
        <dbReference type="ARBA" id="ARBA00022544"/>
    </source>
</evidence>
<evidence type="ECO:0000313" key="10">
    <source>
        <dbReference type="EMBL" id="ANB60319.1"/>
    </source>
</evidence>
<evidence type="ECO:0000256" key="6">
    <source>
        <dbReference type="ARBA" id="ARBA00023139"/>
    </source>
</evidence>
<feature type="domain" description="Spore germination protein N-terminal" evidence="9">
    <location>
        <begin position="23"/>
        <end position="183"/>
    </location>
</feature>
<dbReference type="InterPro" id="IPR038501">
    <property type="entry name" value="Spore_GerAC_C_sf"/>
</dbReference>
<keyword evidence="5" id="KW-0472">Membrane</keyword>
<evidence type="ECO:0000256" key="2">
    <source>
        <dbReference type="ARBA" id="ARBA00007886"/>
    </source>
</evidence>
<keyword evidence="11" id="KW-1185">Reference proteome</keyword>
<evidence type="ECO:0000256" key="7">
    <source>
        <dbReference type="ARBA" id="ARBA00023288"/>
    </source>
</evidence>
<dbReference type="RefSeq" id="WP_066323436.1">
    <property type="nucleotide sequence ID" value="NZ_CP015438.1"/>
</dbReference>
<evidence type="ECO:0000256" key="1">
    <source>
        <dbReference type="ARBA" id="ARBA00004635"/>
    </source>
</evidence>
<comment type="similarity">
    <text evidence="2">Belongs to the GerABKC lipoprotein family.</text>
</comment>
<comment type="subcellular location">
    <subcellularLocation>
        <location evidence="1">Membrane</location>
        <topology evidence="1">Lipid-anchor</topology>
    </subcellularLocation>
</comment>
<protein>
    <submittedName>
        <fullName evidence="10">Germination, Ger(X)C family protein</fullName>
    </submittedName>
</protein>
<keyword evidence="4" id="KW-0732">Signal</keyword>
<feature type="domain" description="Spore germination GerAC-like C-terminal" evidence="8">
    <location>
        <begin position="195"/>
        <end position="362"/>
    </location>
</feature>
<dbReference type="PANTHER" id="PTHR35789:SF1">
    <property type="entry name" value="SPORE GERMINATION PROTEIN B3"/>
    <property type="match status" value="1"/>
</dbReference>
<keyword evidence="6" id="KW-0564">Palmitate</keyword>
<keyword evidence="3" id="KW-0309">Germination</keyword>
<evidence type="ECO:0000256" key="4">
    <source>
        <dbReference type="ARBA" id="ARBA00022729"/>
    </source>
</evidence>
<dbReference type="PATRIC" id="fig|294699.3.peg.1351"/>
<dbReference type="Pfam" id="PF05504">
    <property type="entry name" value="Spore_GerAC"/>
    <property type="match status" value="1"/>
</dbReference>
<dbReference type="KEGG" id="aamy:GFC30_1333"/>
<dbReference type="EMBL" id="CP015438">
    <property type="protein sequence ID" value="ANB60319.1"/>
    <property type="molecule type" value="Genomic_DNA"/>
</dbReference>
<evidence type="ECO:0000259" key="8">
    <source>
        <dbReference type="Pfam" id="PF05504"/>
    </source>
</evidence>
<dbReference type="GO" id="GO:0009847">
    <property type="term" value="P:spore germination"/>
    <property type="evidence" value="ECO:0007669"/>
    <property type="project" value="InterPro"/>
</dbReference>
<dbReference type="PANTHER" id="PTHR35789">
    <property type="entry name" value="SPORE GERMINATION PROTEIN B3"/>
    <property type="match status" value="1"/>
</dbReference>
<evidence type="ECO:0000313" key="11">
    <source>
        <dbReference type="Proteomes" id="UP000076865"/>
    </source>
</evidence>
<dbReference type="Pfam" id="PF25198">
    <property type="entry name" value="Spore_GerAC_N"/>
    <property type="match status" value="1"/>
</dbReference>
<dbReference type="Gene3D" id="3.30.300.210">
    <property type="entry name" value="Nutrient germinant receptor protein C, domain 3"/>
    <property type="match status" value="1"/>
</dbReference>
<evidence type="ECO:0000256" key="5">
    <source>
        <dbReference type="ARBA" id="ARBA00023136"/>
    </source>
</evidence>
<evidence type="ECO:0000259" key="9">
    <source>
        <dbReference type="Pfam" id="PF25198"/>
    </source>
</evidence>
<dbReference type="NCBIfam" id="TIGR02887">
    <property type="entry name" value="spore_ger_x_C"/>
    <property type="match status" value="1"/>
</dbReference>
<dbReference type="InterPro" id="IPR046953">
    <property type="entry name" value="Spore_GerAC-like_C"/>
</dbReference>
<gene>
    <name evidence="10" type="ORF">GFC30_1333</name>
</gene>
<proteinExistence type="inferred from homology"/>